<organism evidence="10 11">
    <name type="scientific">Roseovarius azorensis</name>
    <dbReference type="NCBI Taxonomy" id="1287727"/>
    <lineage>
        <taxon>Bacteria</taxon>
        <taxon>Pseudomonadati</taxon>
        <taxon>Pseudomonadota</taxon>
        <taxon>Alphaproteobacteria</taxon>
        <taxon>Rhodobacterales</taxon>
        <taxon>Roseobacteraceae</taxon>
        <taxon>Roseovarius</taxon>
    </lineage>
</organism>
<name>A0A1H7NA57_9RHOB</name>
<dbReference type="PANTHER" id="PTHR33362:SF5">
    <property type="entry name" value="C4-DICARBOXYLATE TRAP TRANSPORTER LARGE PERMEASE PROTEIN DCTM"/>
    <property type="match status" value="1"/>
</dbReference>
<comment type="subcellular location">
    <subcellularLocation>
        <location evidence="1 7">Cell inner membrane</location>
        <topology evidence="1 7">Multi-pass membrane protein</topology>
    </subcellularLocation>
</comment>
<comment type="function">
    <text evidence="7">Part of the tripartite ATP-independent periplasmic (TRAP) transport system.</text>
</comment>
<reference evidence="10 11" key="1">
    <citation type="submission" date="2016-10" db="EMBL/GenBank/DDBJ databases">
        <authorList>
            <person name="de Groot N.N."/>
        </authorList>
    </citation>
    <scope>NUCLEOTIDE SEQUENCE [LARGE SCALE GENOMIC DNA]</scope>
    <source>
        <strain evidence="10 11">DSM 100674</strain>
    </source>
</reference>
<protein>
    <submittedName>
        <fullName evidence="10">TRAP transporter, DctM subunit</fullName>
    </submittedName>
</protein>
<feature type="transmembrane region" description="Helical" evidence="8">
    <location>
        <begin position="175"/>
        <end position="198"/>
    </location>
</feature>
<dbReference type="EMBL" id="FOAG01000004">
    <property type="protein sequence ID" value="SEL20360.1"/>
    <property type="molecule type" value="Genomic_DNA"/>
</dbReference>
<evidence type="ECO:0000256" key="4">
    <source>
        <dbReference type="ARBA" id="ARBA00022692"/>
    </source>
</evidence>
<feature type="transmembrane region" description="Helical" evidence="8">
    <location>
        <begin position="53"/>
        <end position="73"/>
    </location>
</feature>
<gene>
    <name evidence="10" type="ORF">SAMN05443999_10475</name>
</gene>
<proteinExistence type="predicted"/>
<dbReference type="GO" id="GO:0022857">
    <property type="term" value="F:transmembrane transporter activity"/>
    <property type="evidence" value="ECO:0007669"/>
    <property type="project" value="UniProtKB-UniRule"/>
</dbReference>
<feature type="transmembrane region" description="Helical" evidence="8">
    <location>
        <begin position="218"/>
        <end position="238"/>
    </location>
</feature>
<evidence type="ECO:0000313" key="11">
    <source>
        <dbReference type="Proteomes" id="UP000199582"/>
    </source>
</evidence>
<evidence type="ECO:0000256" key="6">
    <source>
        <dbReference type="ARBA" id="ARBA00023136"/>
    </source>
</evidence>
<keyword evidence="4 8" id="KW-0812">Transmembrane</keyword>
<dbReference type="GO" id="GO:0005886">
    <property type="term" value="C:plasma membrane"/>
    <property type="evidence" value="ECO:0007669"/>
    <property type="project" value="UniProtKB-SubCell"/>
</dbReference>
<evidence type="ECO:0000256" key="5">
    <source>
        <dbReference type="ARBA" id="ARBA00022989"/>
    </source>
</evidence>
<evidence type="ECO:0000256" key="7">
    <source>
        <dbReference type="RuleBase" id="RU369079"/>
    </source>
</evidence>
<feature type="transmembrane region" description="Helical" evidence="8">
    <location>
        <begin position="424"/>
        <end position="449"/>
    </location>
</feature>
<feature type="transmembrane region" description="Helical" evidence="8">
    <location>
        <begin position="85"/>
        <end position="102"/>
    </location>
</feature>
<dbReference type="InterPro" id="IPR004681">
    <property type="entry name" value="TRAP_DctM"/>
</dbReference>
<keyword evidence="6 8" id="KW-0472">Membrane</keyword>
<accession>A0A1H7NA57</accession>
<dbReference type="InterPro" id="IPR010656">
    <property type="entry name" value="DctM"/>
</dbReference>
<dbReference type="AlphaFoldDB" id="A0A1H7NA57"/>
<dbReference type="STRING" id="1287727.SAMN05443999_10475"/>
<evidence type="ECO:0000256" key="1">
    <source>
        <dbReference type="ARBA" id="ARBA00004429"/>
    </source>
</evidence>
<sequence length="452" mass="47552">MGDSTIITLISIGVTFLFMLGVPVFLVIGYWIIGVSFLIGMPLDNIGAALMHVFTNGFALLAMPLFILTGDLINRSGIARRLSDFAYACLGWIRGGLAMASLGACGLFAAISGSNSATTATIGSMLHPEMVKGGYDERFSAATAAAGGTVGIIIPPSIIFIVYGFLLNLPISDLFVAGIIPGMMMVGAMMIACFLICWRNGWGFLIALSPLRVIKTAIGAWLGFFAIGLVLWGIYTGKFSPTEAAGVTVGFCVIVGFLSLPLHRLMGGAKGRDVSEKRISEMLVVEGFSPLELPSITMRSAQITGILAPLIAVSVVMQQMLSALGAQEVIGGFVTSMGGYHAVLFTSMAIVFVCGMVLESLPVTIILAPILAPIAHSVGIEPVQFAVIFLVGASIGFITPPYGLNLYVASGVTGVPYFRLLRYTVPYLVALIAVWVIVALVPGLSTALLPQR</sequence>
<keyword evidence="11" id="KW-1185">Reference proteome</keyword>
<dbReference type="OrthoDB" id="9790209at2"/>
<feature type="transmembrane region" description="Helical" evidence="8">
    <location>
        <begin position="139"/>
        <end position="163"/>
    </location>
</feature>
<feature type="transmembrane region" description="Helical" evidence="8">
    <location>
        <begin position="244"/>
        <end position="262"/>
    </location>
</feature>
<evidence type="ECO:0000256" key="8">
    <source>
        <dbReference type="SAM" id="Phobius"/>
    </source>
</evidence>
<dbReference type="RefSeq" id="WP_093034546.1">
    <property type="nucleotide sequence ID" value="NZ_FOAG01000004.1"/>
</dbReference>
<feature type="domain" description="TRAP C4-dicarboxylate transport system permease DctM subunit" evidence="9">
    <location>
        <begin position="6"/>
        <end position="444"/>
    </location>
</feature>
<dbReference type="Pfam" id="PF06808">
    <property type="entry name" value="DctM"/>
    <property type="match status" value="1"/>
</dbReference>
<keyword evidence="7" id="KW-0813">Transport</keyword>
<keyword evidence="2" id="KW-1003">Cell membrane</keyword>
<keyword evidence="3 7" id="KW-0997">Cell inner membrane</keyword>
<evidence type="ECO:0000256" key="2">
    <source>
        <dbReference type="ARBA" id="ARBA00022475"/>
    </source>
</evidence>
<dbReference type="PIRSF" id="PIRSF006066">
    <property type="entry name" value="HI0050"/>
    <property type="match status" value="1"/>
</dbReference>
<dbReference type="Proteomes" id="UP000199582">
    <property type="component" value="Unassembled WGS sequence"/>
</dbReference>
<feature type="transmembrane region" description="Helical" evidence="8">
    <location>
        <begin position="303"/>
        <end position="321"/>
    </location>
</feature>
<evidence type="ECO:0000256" key="3">
    <source>
        <dbReference type="ARBA" id="ARBA00022519"/>
    </source>
</evidence>
<feature type="transmembrane region" description="Helical" evidence="8">
    <location>
        <begin position="383"/>
        <end position="404"/>
    </location>
</feature>
<dbReference type="PANTHER" id="PTHR33362">
    <property type="entry name" value="SIALIC ACID TRAP TRANSPORTER PERMEASE PROTEIN SIAT-RELATED"/>
    <property type="match status" value="1"/>
</dbReference>
<evidence type="ECO:0000313" key="10">
    <source>
        <dbReference type="EMBL" id="SEL20360.1"/>
    </source>
</evidence>
<feature type="transmembrane region" description="Helical" evidence="8">
    <location>
        <begin position="7"/>
        <end position="33"/>
    </location>
</feature>
<evidence type="ECO:0000259" key="9">
    <source>
        <dbReference type="Pfam" id="PF06808"/>
    </source>
</evidence>
<keyword evidence="5 8" id="KW-1133">Transmembrane helix</keyword>